<evidence type="ECO:0000256" key="2">
    <source>
        <dbReference type="ARBA" id="ARBA00011738"/>
    </source>
</evidence>
<dbReference type="eggNOG" id="ENOG502RY4Y">
    <property type="taxonomic scope" value="Eukaryota"/>
</dbReference>
<dbReference type="PANTHER" id="PTHR21495">
    <property type="entry name" value="NUCLEOPORIN-RELATED"/>
    <property type="match status" value="1"/>
</dbReference>
<dbReference type="Proteomes" id="UP000008311">
    <property type="component" value="Unassembled WGS sequence"/>
</dbReference>
<evidence type="ECO:0000256" key="1">
    <source>
        <dbReference type="ARBA" id="ARBA00010746"/>
    </source>
</evidence>
<name>B9SQL0_RICCO</name>
<dbReference type="EMBL" id="EQ974087">
    <property type="protein sequence ID" value="EEF34117.1"/>
    <property type="molecule type" value="Genomic_DNA"/>
</dbReference>
<gene>
    <name evidence="6" type="ORF">RCOM_0739390</name>
</gene>
<evidence type="ECO:0000313" key="7">
    <source>
        <dbReference type="Proteomes" id="UP000008311"/>
    </source>
</evidence>
<dbReference type="InParanoid" id="B9SQL0"/>
<keyword evidence="3 4" id="KW-0964">Secreted</keyword>
<comment type="function">
    <text evidence="4">Dirigent proteins impart stereoselectivity on the phenoxy radical-coupling reaction, yielding optically active lignans from two molecules of coniferyl alcohol in the biosynthesis of lignans, flavonolignans, and alkaloids and thus plays a central role in plant secondary metabolism.</text>
</comment>
<protein>
    <recommendedName>
        <fullName evidence="4">Dirigent protein</fullName>
    </recommendedName>
</protein>
<evidence type="ECO:0000313" key="6">
    <source>
        <dbReference type="EMBL" id="EEF34117.1"/>
    </source>
</evidence>
<dbReference type="InterPro" id="IPR044859">
    <property type="entry name" value="Allene_oxi_cyc_Dirigent"/>
</dbReference>
<dbReference type="InterPro" id="IPR004265">
    <property type="entry name" value="Dirigent"/>
</dbReference>
<feature type="region of interest" description="Disordered" evidence="5">
    <location>
        <begin position="1"/>
        <end position="22"/>
    </location>
</feature>
<dbReference type="STRING" id="3988.B9SQL0"/>
<proteinExistence type="inferred from homology"/>
<dbReference type="Gene3D" id="2.40.480.10">
    <property type="entry name" value="Allene oxide cyclase-like"/>
    <property type="match status" value="1"/>
</dbReference>
<dbReference type="GO" id="GO:0048046">
    <property type="term" value="C:apoplast"/>
    <property type="evidence" value="ECO:0007669"/>
    <property type="project" value="UniProtKB-SubCell"/>
</dbReference>
<reference evidence="7" key="1">
    <citation type="journal article" date="2010" name="Nat. Biotechnol.">
        <title>Draft genome sequence of the oilseed species Ricinus communis.</title>
        <authorList>
            <person name="Chan A.P."/>
            <person name="Crabtree J."/>
            <person name="Zhao Q."/>
            <person name="Lorenzi H."/>
            <person name="Orvis J."/>
            <person name="Puiu D."/>
            <person name="Melake-Berhan A."/>
            <person name="Jones K.M."/>
            <person name="Redman J."/>
            <person name="Chen G."/>
            <person name="Cahoon E.B."/>
            <person name="Gedil M."/>
            <person name="Stanke M."/>
            <person name="Haas B.J."/>
            <person name="Wortman J.R."/>
            <person name="Fraser-Liggett C.M."/>
            <person name="Ravel J."/>
            <person name="Rabinowicz P.D."/>
        </authorList>
    </citation>
    <scope>NUCLEOTIDE SEQUENCE [LARGE SCALE GENOMIC DNA]</scope>
    <source>
        <strain evidence="7">cv. Hale</strain>
    </source>
</reference>
<sequence length="156" mass="16871">MPFVVGGREEDGEARTCPSNKVSGPNATAIPVAKSNITDKSPTLFGIVVMIDDPLTEGPEPTSKEVGRAQGFYGSAGQDHTGASHGYELSFHYWKVQWQHSCHFGSKSSTHLREIPIVVGTGVFRLARGFAILKTYIFNATSGDAIVEYNVAVVHY</sequence>
<evidence type="ECO:0000256" key="4">
    <source>
        <dbReference type="RuleBase" id="RU363099"/>
    </source>
</evidence>
<comment type="similarity">
    <text evidence="1 4">Belongs to the plant dirigent protein family.</text>
</comment>
<evidence type="ECO:0000256" key="5">
    <source>
        <dbReference type="SAM" id="MobiDB-lite"/>
    </source>
</evidence>
<accession>B9SQL0</accession>
<dbReference type="GO" id="GO:0009699">
    <property type="term" value="P:phenylpropanoid biosynthetic process"/>
    <property type="evidence" value="ECO:0007669"/>
    <property type="project" value="UniProtKB-ARBA"/>
</dbReference>
<keyword evidence="4" id="KW-0052">Apoplast</keyword>
<comment type="subunit">
    <text evidence="2 4">Homodimer.</text>
</comment>
<evidence type="ECO:0000256" key="3">
    <source>
        <dbReference type="ARBA" id="ARBA00022525"/>
    </source>
</evidence>
<comment type="subcellular location">
    <subcellularLocation>
        <location evidence="4">Secreted</location>
        <location evidence="4">Extracellular space</location>
        <location evidence="4">Apoplast</location>
    </subcellularLocation>
</comment>
<dbReference type="AlphaFoldDB" id="B9SQL0"/>
<dbReference type="Pfam" id="PF03018">
    <property type="entry name" value="Dirigent"/>
    <property type="match status" value="1"/>
</dbReference>
<keyword evidence="7" id="KW-1185">Reference proteome</keyword>
<organism evidence="6 7">
    <name type="scientific">Ricinus communis</name>
    <name type="common">Castor bean</name>
    <dbReference type="NCBI Taxonomy" id="3988"/>
    <lineage>
        <taxon>Eukaryota</taxon>
        <taxon>Viridiplantae</taxon>
        <taxon>Streptophyta</taxon>
        <taxon>Embryophyta</taxon>
        <taxon>Tracheophyta</taxon>
        <taxon>Spermatophyta</taxon>
        <taxon>Magnoliopsida</taxon>
        <taxon>eudicotyledons</taxon>
        <taxon>Gunneridae</taxon>
        <taxon>Pentapetalae</taxon>
        <taxon>rosids</taxon>
        <taxon>fabids</taxon>
        <taxon>Malpighiales</taxon>
        <taxon>Euphorbiaceae</taxon>
        <taxon>Acalyphoideae</taxon>
        <taxon>Acalypheae</taxon>
        <taxon>Ricinus</taxon>
    </lineage>
</organism>